<dbReference type="Proteomes" id="UP000246964">
    <property type="component" value="Unassembled WGS sequence"/>
</dbReference>
<reference evidence="1 2" key="1">
    <citation type="submission" date="2018-05" db="EMBL/GenBank/DDBJ databases">
        <title>Freshwater and sediment microbial communities from various areas in North America, analyzing microbe dynamics in response to fracking.</title>
        <authorList>
            <person name="Lamendella R."/>
        </authorList>
    </citation>
    <scope>NUCLEOTIDE SEQUENCE [LARGE SCALE GENOMIC DNA]</scope>
    <source>
        <strain evidence="1 2">125B1</strain>
    </source>
</reference>
<dbReference type="OrthoDB" id="8586159at2"/>
<proteinExistence type="predicted"/>
<accession>A0A317QEX6</accession>
<dbReference type="InterPro" id="IPR016035">
    <property type="entry name" value="Acyl_Trfase/lysoPLipase"/>
</dbReference>
<keyword evidence="2" id="KW-1185">Reference proteome</keyword>
<evidence type="ECO:0000313" key="2">
    <source>
        <dbReference type="Proteomes" id="UP000246964"/>
    </source>
</evidence>
<dbReference type="EMBL" id="QGTT01000003">
    <property type="protein sequence ID" value="PWW14399.1"/>
    <property type="molecule type" value="Genomic_DNA"/>
</dbReference>
<gene>
    <name evidence="1" type="ORF">DET45_10391</name>
</gene>
<dbReference type="RefSeq" id="WP_110075295.1">
    <property type="nucleotide sequence ID" value="NZ_QGTT01000003.1"/>
</dbReference>
<name>A0A317QEX6_9GAMM</name>
<dbReference type="SUPFAM" id="SSF52151">
    <property type="entry name" value="FabD/lysophospholipase-like"/>
    <property type="match status" value="1"/>
</dbReference>
<dbReference type="AlphaFoldDB" id="A0A317QEX6"/>
<sequence>MAGDLIRVRAGRHAWQQIKEQGLRQQDIELLLGASGGPKWFILQGLDRYFFGDFFAERQRPLNTLGTSAGAWRFASLGQQDPVAASDLFCRLYRSQTYSAKPDVAEITEEARKLLHEYIPDAAVADILRQDRFHHHWIVTRCRGLTAHEGKRQLLGLLGSAAANSVSRKWLGRFYERVVFHHPHATAEFSRAWRDMPTVHVPLSEQNFKPALLATGSIPMVLAGVKDIIGAPAGTYRDGGITDYHFDVDLSAVPGLVLYPHFHQQVVPGWFDKNLGWRRTHGKQWPNVILITPTDEFIASLPYGKIPDRTDFAKLSVPDRFAYWQQAVQQGQQLAAQLQEWIESGEIRNKVALWS</sequence>
<evidence type="ECO:0000313" key="1">
    <source>
        <dbReference type="EMBL" id="PWW14399.1"/>
    </source>
</evidence>
<organism evidence="1 2">
    <name type="scientific">Pseudidiomarina maritima</name>
    <dbReference type="NCBI Taxonomy" id="519453"/>
    <lineage>
        <taxon>Bacteria</taxon>
        <taxon>Pseudomonadati</taxon>
        <taxon>Pseudomonadota</taxon>
        <taxon>Gammaproteobacteria</taxon>
        <taxon>Alteromonadales</taxon>
        <taxon>Idiomarinaceae</taxon>
        <taxon>Pseudidiomarina</taxon>
    </lineage>
</organism>
<comment type="caution">
    <text evidence="1">The sequence shown here is derived from an EMBL/GenBank/DDBJ whole genome shotgun (WGS) entry which is preliminary data.</text>
</comment>
<protein>
    <submittedName>
        <fullName evidence="1">Uncharacterized protein</fullName>
    </submittedName>
</protein>